<name>A0A146KD75_9EUKA</name>
<dbReference type="AlphaFoldDB" id="A0A146KD75"/>
<organism evidence="1">
    <name type="scientific">Trepomonas sp. PC1</name>
    <dbReference type="NCBI Taxonomy" id="1076344"/>
    <lineage>
        <taxon>Eukaryota</taxon>
        <taxon>Metamonada</taxon>
        <taxon>Diplomonadida</taxon>
        <taxon>Hexamitidae</taxon>
        <taxon>Hexamitinae</taxon>
        <taxon>Trepomonas</taxon>
    </lineage>
</organism>
<sequence>KTYFDQFINKVVDITQKSGKKIYGKLIQVGDESLELKLPQKVFTIKFKDIQEIIVKSKEARLQSDLANKPEEDRSKKLEQILKIKSSIKEKAKDFSDKAITQKITGNQTIQFHDYFEGEDCDAKELDEIQKTIPKNYCAIKTNEEITGQKSDYDFNKYTVSLQDKQQDEKKKQLEQITQKQSEQNQISQTEVVCKNVYKLGVKNDEDGDSKVEVTQKIDLEKLKEQQQLQKMKEAIQNQKKFSLGNKPLNIEIGGQKIEDQVQKMELNVQLNAAEKQKHKYAFGTGK</sequence>
<proteinExistence type="predicted"/>
<accession>A0A146KD75</accession>
<reference evidence="1" key="1">
    <citation type="submission" date="2015-07" db="EMBL/GenBank/DDBJ databases">
        <title>Adaptation to a free-living lifestyle via gene acquisitions in the diplomonad Trepomonas sp. PC1.</title>
        <authorList>
            <person name="Xu F."/>
            <person name="Jerlstrom-Hultqvist J."/>
            <person name="Kolisko M."/>
            <person name="Simpson A.G.B."/>
            <person name="Roger A.J."/>
            <person name="Svard S.G."/>
            <person name="Andersson J.O."/>
        </authorList>
    </citation>
    <scope>NUCLEOTIDE SEQUENCE</scope>
    <source>
        <strain evidence="1">PC1</strain>
    </source>
</reference>
<evidence type="ECO:0000313" key="1">
    <source>
        <dbReference type="EMBL" id="JAP93391.1"/>
    </source>
</evidence>
<feature type="non-terminal residue" evidence="1">
    <location>
        <position position="1"/>
    </location>
</feature>
<protein>
    <submittedName>
        <fullName evidence="1">Uncharacterized protein</fullName>
    </submittedName>
</protein>
<gene>
    <name evidence="1" type="ORF">TPC1_14348</name>
</gene>
<dbReference type="EMBL" id="GDID01003215">
    <property type="protein sequence ID" value="JAP93391.1"/>
    <property type="molecule type" value="Transcribed_RNA"/>
</dbReference>